<sequence>MYFHVVDGKYMITHGFTKKTQRTPRLQIEHAEKIRKEYFRQSDKGE</sequence>
<dbReference type="Pfam" id="PF05973">
    <property type="entry name" value="Gp49"/>
    <property type="match status" value="1"/>
</dbReference>
<dbReference type="EMBL" id="CP107523">
    <property type="protein sequence ID" value="UYN57785.1"/>
    <property type="molecule type" value="Genomic_DNA"/>
</dbReference>
<evidence type="ECO:0000313" key="1">
    <source>
        <dbReference type="EMBL" id="UYN57785.1"/>
    </source>
</evidence>
<dbReference type="Proteomes" id="UP001164790">
    <property type="component" value="Chromosome"/>
</dbReference>
<gene>
    <name evidence="1" type="ORF">OFW50_00465</name>
</gene>
<keyword evidence="2" id="KW-1185">Reference proteome</keyword>
<accession>A0ABY6HAC9</accession>
<dbReference type="RefSeq" id="WP_263932687.1">
    <property type="nucleotide sequence ID" value="NZ_CP074378.1"/>
</dbReference>
<dbReference type="InterPro" id="IPR009241">
    <property type="entry name" value="HigB-like"/>
</dbReference>
<name>A0ABY6HAC9_9LACO</name>
<proteinExistence type="predicted"/>
<organism evidence="1 2">
    <name type="scientific">Lacticaseibacillus chiayiensis</name>
    <dbReference type="NCBI Taxonomy" id="2100821"/>
    <lineage>
        <taxon>Bacteria</taxon>
        <taxon>Bacillati</taxon>
        <taxon>Bacillota</taxon>
        <taxon>Bacilli</taxon>
        <taxon>Lactobacillales</taxon>
        <taxon>Lactobacillaceae</taxon>
        <taxon>Lacticaseibacillus</taxon>
    </lineage>
</organism>
<protein>
    <submittedName>
        <fullName evidence="1">Type II toxin-antitoxin system RelE/ParE family toxin</fullName>
    </submittedName>
</protein>
<evidence type="ECO:0000313" key="2">
    <source>
        <dbReference type="Proteomes" id="UP001164790"/>
    </source>
</evidence>
<reference evidence="1" key="1">
    <citation type="submission" date="2022-10" db="EMBL/GenBank/DDBJ databases">
        <title>Comparative genomic analysis and in-vitro probiotic properties of the potential probiotic L. chiayiensis AACE 3.</title>
        <authorList>
            <person name="Kang X."/>
        </authorList>
    </citation>
    <scope>NUCLEOTIDE SEQUENCE</scope>
    <source>
        <strain evidence="1">AACE 3</strain>
    </source>
</reference>